<evidence type="ECO:0000256" key="1">
    <source>
        <dbReference type="ARBA" id="ARBA00023242"/>
    </source>
</evidence>
<dbReference type="Proteomes" id="UP000799423">
    <property type="component" value="Unassembled WGS sequence"/>
</dbReference>
<feature type="region of interest" description="Disordered" evidence="2">
    <location>
        <begin position="637"/>
        <end position="675"/>
    </location>
</feature>
<dbReference type="OrthoDB" id="5126878at2759"/>
<keyword evidence="5" id="KW-1185">Reference proteome</keyword>
<feature type="compositionally biased region" description="Low complexity" evidence="2">
    <location>
        <begin position="662"/>
        <end position="673"/>
    </location>
</feature>
<dbReference type="InterPro" id="IPR001138">
    <property type="entry name" value="Zn2Cys6_DnaBD"/>
</dbReference>
<dbReference type="Gene3D" id="4.10.240.10">
    <property type="entry name" value="Zn(2)-C6 fungal-type DNA-binding domain"/>
    <property type="match status" value="1"/>
</dbReference>
<organism evidence="4 5">
    <name type="scientific">Plenodomus tracheiphilus IPT5</name>
    <dbReference type="NCBI Taxonomy" id="1408161"/>
    <lineage>
        <taxon>Eukaryota</taxon>
        <taxon>Fungi</taxon>
        <taxon>Dikarya</taxon>
        <taxon>Ascomycota</taxon>
        <taxon>Pezizomycotina</taxon>
        <taxon>Dothideomycetes</taxon>
        <taxon>Pleosporomycetidae</taxon>
        <taxon>Pleosporales</taxon>
        <taxon>Pleosporineae</taxon>
        <taxon>Leptosphaeriaceae</taxon>
        <taxon>Plenodomus</taxon>
    </lineage>
</organism>
<dbReference type="SUPFAM" id="SSF57701">
    <property type="entry name" value="Zn2/Cys6 DNA-binding domain"/>
    <property type="match status" value="1"/>
</dbReference>
<reference evidence="4" key="1">
    <citation type="submission" date="2020-01" db="EMBL/GenBank/DDBJ databases">
        <authorList>
            <consortium name="DOE Joint Genome Institute"/>
            <person name="Haridas S."/>
            <person name="Albert R."/>
            <person name="Binder M."/>
            <person name="Bloem J."/>
            <person name="Labutti K."/>
            <person name="Salamov A."/>
            <person name="Andreopoulos B."/>
            <person name="Baker S.E."/>
            <person name="Barry K."/>
            <person name="Bills G."/>
            <person name="Bluhm B.H."/>
            <person name="Cannon C."/>
            <person name="Castanera R."/>
            <person name="Culley D.E."/>
            <person name="Daum C."/>
            <person name="Ezra D."/>
            <person name="Gonzalez J.B."/>
            <person name="Henrissat B."/>
            <person name="Kuo A."/>
            <person name="Liang C."/>
            <person name="Lipzen A."/>
            <person name="Lutzoni F."/>
            <person name="Magnuson J."/>
            <person name="Mondo S."/>
            <person name="Nolan M."/>
            <person name="Ohm R."/>
            <person name="Pangilinan J."/>
            <person name="Park H.-J."/>
            <person name="Ramirez L."/>
            <person name="Alfaro M."/>
            <person name="Sun H."/>
            <person name="Tritt A."/>
            <person name="Yoshinaga Y."/>
            <person name="Zwiers L.-H."/>
            <person name="Turgeon B.G."/>
            <person name="Goodwin S.B."/>
            <person name="Spatafora J.W."/>
            <person name="Crous P.W."/>
            <person name="Grigoriev I.V."/>
        </authorList>
    </citation>
    <scope>NUCLEOTIDE SEQUENCE</scope>
    <source>
        <strain evidence="4">IPT5</strain>
    </source>
</reference>
<dbReference type="GO" id="GO:0008270">
    <property type="term" value="F:zinc ion binding"/>
    <property type="evidence" value="ECO:0007669"/>
    <property type="project" value="InterPro"/>
</dbReference>
<feature type="region of interest" description="Disordered" evidence="2">
    <location>
        <begin position="603"/>
        <end position="624"/>
    </location>
</feature>
<evidence type="ECO:0000256" key="2">
    <source>
        <dbReference type="SAM" id="MobiDB-lite"/>
    </source>
</evidence>
<dbReference type="PANTHER" id="PTHR38111:SF2">
    <property type="entry name" value="FINGER DOMAIN PROTEIN, PUTATIVE (AFU_ORTHOLOGUE AFUA_1G01560)-RELATED"/>
    <property type="match status" value="1"/>
</dbReference>
<dbReference type="InterPro" id="IPR053178">
    <property type="entry name" value="Osmoadaptation_assoc"/>
</dbReference>
<dbReference type="GO" id="GO:0000981">
    <property type="term" value="F:DNA-binding transcription factor activity, RNA polymerase II-specific"/>
    <property type="evidence" value="ECO:0007669"/>
    <property type="project" value="InterPro"/>
</dbReference>
<dbReference type="SMART" id="SM00066">
    <property type="entry name" value="GAL4"/>
    <property type="match status" value="1"/>
</dbReference>
<feature type="domain" description="Zn(2)-C6 fungal-type" evidence="3">
    <location>
        <begin position="6"/>
        <end position="36"/>
    </location>
</feature>
<dbReference type="PANTHER" id="PTHR38111">
    <property type="entry name" value="ZN(2)-C6 FUNGAL-TYPE DOMAIN-CONTAINING PROTEIN-RELATED"/>
    <property type="match status" value="1"/>
</dbReference>
<gene>
    <name evidence="4" type="ORF">T440DRAFT_491129</name>
</gene>
<proteinExistence type="predicted"/>
<dbReference type="EMBL" id="MU006317">
    <property type="protein sequence ID" value="KAF2848463.1"/>
    <property type="molecule type" value="Genomic_DNA"/>
</dbReference>
<sequence length="795" mass="88763">MTQTGKCDTCRQRKVKCDEDRPKCSACRKKQRPCIYSYGKASAFVLQDPKQMTKHGVSKVASIKWTLDAPGQETDLTNTLLSDLRTMTERPAEDGQGVFQTLAPVCKSQTRPSKRRETWRKQALQAYLQKLQQESSPITSRPSSPETTLIAAYIDMLGYETPEKQPLSILGTWVQSVPSRIGSNRMVDLAVEFLISSYSKFWDDSHSKRKIARASKVKALRELQLAVSNTQTAATYEVLLATKLHYAAEALMGIDTMYHAIHAFGLAELLKSGHVSGVDDEHFWNLIDNTYIDDVNEGMLAGRSSVYDNDFYLSATYPPPLGSDQISLSAFQKASMSIMHIFIQCPRLTGLVRNAILHPKDINALASAMSLMESLVQLDLARYVAELLQSAVTVIHTPTSPEVADILPDSLSFDSVQSMVLCTRYWMLQNILCGLAEALYRHFPDESGISLLPPPERIRAIDIDAAMNLAKSLPWAESTSQKLPLVPLRLHTPLQISIGPWHRIIRYVSVMRSAGQTLEPGVDVQLGLELTRAERMKDWLIERCNRIHKQWDVAVADEKPLLEALDSMAGEPIPDWLPVRVRFEAEDGEMVIKLDYENRTGTYSEQYDIGKPPPKRSPHPLTPNQKWQRENFGVQELPLRPNTDNDTGFSMRVSPDSAFEGTSTPPRTSSTSPVDFIHSTGRNLCTTSGWWPETSGTSTLLLDSTHKASAFAKLRPSHHRNSPTLLTEYPNGHPCLASSWWPQTPNSLSTTNSTSASNMTPSNVRLSPAWNNTNTITFDNQKKNGCYSPAWSSNP</sequence>
<keyword evidence="1" id="KW-0539">Nucleus</keyword>
<evidence type="ECO:0000313" key="4">
    <source>
        <dbReference type="EMBL" id="KAF2848463.1"/>
    </source>
</evidence>
<dbReference type="Pfam" id="PF00172">
    <property type="entry name" value="Zn_clus"/>
    <property type="match status" value="1"/>
</dbReference>
<dbReference type="CDD" id="cd00067">
    <property type="entry name" value="GAL4"/>
    <property type="match status" value="1"/>
</dbReference>
<evidence type="ECO:0000259" key="3">
    <source>
        <dbReference type="PROSITE" id="PS50048"/>
    </source>
</evidence>
<evidence type="ECO:0000313" key="5">
    <source>
        <dbReference type="Proteomes" id="UP000799423"/>
    </source>
</evidence>
<accession>A0A6A7AZI6</accession>
<protein>
    <recommendedName>
        <fullName evidence="3">Zn(2)-C6 fungal-type domain-containing protein</fullName>
    </recommendedName>
</protein>
<dbReference type="PROSITE" id="PS50048">
    <property type="entry name" value="ZN2_CY6_FUNGAL_2"/>
    <property type="match status" value="1"/>
</dbReference>
<feature type="region of interest" description="Disordered" evidence="2">
    <location>
        <begin position="746"/>
        <end position="765"/>
    </location>
</feature>
<name>A0A6A7AZI6_9PLEO</name>
<feature type="compositionally biased region" description="Low complexity" evidence="2">
    <location>
        <begin position="746"/>
        <end position="763"/>
    </location>
</feature>
<dbReference type="AlphaFoldDB" id="A0A6A7AZI6"/>
<dbReference type="InterPro" id="IPR036864">
    <property type="entry name" value="Zn2-C6_fun-type_DNA-bd_sf"/>
</dbReference>